<feature type="domain" description="CBM6" evidence="4">
    <location>
        <begin position="770"/>
        <end position="901"/>
    </location>
</feature>
<evidence type="ECO:0000313" key="6">
    <source>
        <dbReference type="Proteomes" id="UP001620295"/>
    </source>
</evidence>
<dbReference type="InterPro" id="IPR011050">
    <property type="entry name" value="Pectin_lyase_fold/virulence"/>
</dbReference>
<protein>
    <submittedName>
        <fullName evidence="5">Carbohydrate-binding protein</fullName>
    </submittedName>
</protein>
<dbReference type="InterPro" id="IPR006584">
    <property type="entry name" value="Cellulose-bd_IV"/>
</dbReference>
<keyword evidence="6" id="KW-1185">Reference proteome</keyword>
<evidence type="ECO:0000313" key="5">
    <source>
        <dbReference type="EMBL" id="MFK4263847.1"/>
    </source>
</evidence>
<sequence length="902" mass="94767">MRSAFRIVATVAAAAAALATTSLPGAAAADTATGASRGHTYHVATWGADRADGTAAHPLRTIGRCTELVRPGDTCLIHRGRYRERVAPPSGTKEAPITIAAYGDGTVTVDGTRTVTGWRDAGDGLVATDVDLPLDPSENALFVDGERAMEGRWPNSGPDPLNPSWAVAERTSTDQHIDDPDLPAGDFTGATVHLWAGSNPWSQQTGTVTATATGALDFKGGNYRCTPLCMGNQNYRNYYLVGAKSTLDQPGEWYYDKGANRLYLVPPKGGLAGHTVTAKYESWGVDLAGSSYVTVRGLDLWGTSLRTGDTSTGVLVEGLRARYISEFSTLPMPRDDELAIPPFEGHIVAARVLGSGVQIRGSGNTLRDSDIGYSAGTGVLLRGSGNTVTNTYIHDVGWMGSYTPGIEINGSGHTVTHNTIRRTGRASIDTAWQLNGVPFHDNRIAYNDLSEAMRTSRDGSPFYVCCNLDAKGTSVDHNTVHDADGQVGYYIDNSSSNFLLHHNVAYNTGSRGTFFNGHSSVSLGNRDHNSTYGLGVSTAVRLSGATDASGTYVSNDVALAPMDISGPGDPAPVMRSNLLPPTDPGYTDARNGELWPREGSPAIDAGETVDGVTTGVRGAGPDQGAYEYGAPIWSSGCSLPGCQSRVRNDGWKATASNGSDDTDASAAVDGVQTTQWKGAAAQAAGQSLTLDLGAAKTFDRLSIDAGMDATGHPYGFAVSVSDDGSHWGTPVARVSGRSFTQDAVFEQRTARYLRVELTAPGEVPWAVNEIRLYADGPDAGATLQAEQATSVRGAERGDAATGVLGSGDRIGFRGVRFGAGADRLTVRLASTGCGRGCSLQLRLDAPDGRVAATLPVPDTGSTDTWEERSVALPRTVTGTHDVYLVATGGPRVAAIDWLTLRR</sequence>
<dbReference type="InterPro" id="IPR005084">
    <property type="entry name" value="CBM6"/>
</dbReference>
<dbReference type="InterPro" id="IPR000421">
    <property type="entry name" value="FA58C"/>
</dbReference>
<keyword evidence="1 2" id="KW-0732">Signal</keyword>
<dbReference type="CDD" id="cd04084">
    <property type="entry name" value="CBM6_xylanase-like"/>
    <property type="match status" value="1"/>
</dbReference>
<evidence type="ECO:0000259" key="4">
    <source>
        <dbReference type="PROSITE" id="PS51175"/>
    </source>
</evidence>
<dbReference type="EMBL" id="JBJDQH010000001">
    <property type="protein sequence ID" value="MFK4263847.1"/>
    <property type="molecule type" value="Genomic_DNA"/>
</dbReference>
<dbReference type="Gene3D" id="2.160.20.10">
    <property type="entry name" value="Single-stranded right-handed beta-helix, Pectin lyase-like"/>
    <property type="match status" value="2"/>
</dbReference>
<feature type="domain" description="F5/8 type C" evidence="3">
    <location>
        <begin position="637"/>
        <end position="775"/>
    </location>
</feature>
<feature type="chain" id="PRO_5045381100" evidence="2">
    <location>
        <begin position="29"/>
        <end position="902"/>
    </location>
</feature>
<dbReference type="InterPro" id="IPR008979">
    <property type="entry name" value="Galactose-bd-like_sf"/>
</dbReference>
<dbReference type="InterPro" id="IPR039448">
    <property type="entry name" value="Beta_helix"/>
</dbReference>
<dbReference type="PANTHER" id="PTHR36453">
    <property type="entry name" value="SECRETED PROTEIN-RELATED"/>
    <property type="match status" value="1"/>
</dbReference>
<organism evidence="5 6">
    <name type="scientific">Streptomyces milbemycinicus</name>
    <dbReference type="NCBI Taxonomy" id="476552"/>
    <lineage>
        <taxon>Bacteria</taxon>
        <taxon>Bacillati</taxon>
        <taxon>Actinomycetota</taxon>
        <taxon>Actinomycetes</taxon>
        <taxon>Kitasatosporales</taxon>
        <taxon>Streptomycetaceae</taxon>
        <taxon>Streptomyces</taxon>
    </lineage>
</organism>
<dbReference type="Gene3D" id="2.60.120.260">
    <property type="entry name" value="Galactose-binding domain-like"/>
    <property type="match status" value="2"/>
</dbReference>
<evidence type="ECO:0000256" key="1">
    <source>
        <dbReference type="ARBA" id="ARBA00022729"/>
    </source>
</evidence>
<dbReference type="Pfam" id="PF13229">
    <property type="entry name" value="Beta_helix"/>
    <property type="match status" value="1"/>
</dbReference>
<dbReference type="RefSeq" id="WP_404745511.1">
    <property type="nucleotide sequence ID" value="NZ_JBJDQH010000001.1"/>
</dbReference>
<dbReference type="PROSITE" id="PS50022">
    <property type="entry name" value="FA58C_3"/>
    <property type="match status" value="1"/>
</dbReference>
<dbReference type="SMART" id="SM00710">
    <property type="entry name" value="PbH1"/>
    <property type="match status" value="5"/>
</dbReference>
<dbReference type="InterPro" id="IPR006626">
    <property type="entry name" value="PbH1"/>
</dbReference>
<comment type="caution">
    <text evidence="5">The sequence shown here is derived from an EMBL/GenBank/DDBJ whole genome shotgun (WGS) entry which is preliminary data.</text>
</comment>
<evidence type="ECO:0000256" key="2">
    <source>
        <dbReference type="SAM" id="SignalP"/>
    </source>
</evidence>
<dbReference type="SUPFAM" id="SSF51126">
    <property type="entry name" value="Pectin lyase-like"/>
    <property type="match status" value="1"/>
</dbReference>
<proteinExistence type="predicted"/>
<dbReference type="PANTHER" id="PTHR36453:SF1">
    <property type="entry name" value="RIGHT HANDED BETA HELIX DOMAIN-CONTAINING PROTEIN"/>
    <property type="match status" value="1"/>
</dbReference>
<dbReference type="PROSITE" id="PS51175">
    <property type="entry name" value="CBM6"/>
    <property type="match status" value="1"/>
</dbReference>
<gene>
    <name evidence="5" type="ORF">ACI2L5_02750</name>
</gene>
<accession>A0ABW8LD42</accession>
<dbReference type="Proteomes" id="UP001620295">
    <property type="component" value="Unassembled WGS sequence"/>
</dbReference>
<evidence type="ECO:0000259" key="3">
    <source>
        <dbReference type="PROSITE" id="PS50022"/>
    </source>
</evidence>
<reference evidence="5 6" key="1">
    <citation type="submission" date="2024-11" db="EMBL/GenBank/DDBJ databases">
        <title>The Natural Products Discovery Center: Release of the First 8490 Sequenced Strains for Exploring Actinobacteria Biosynthetic Diversity.</title>
        <authorList>
            <person name="Kalkreuter E."/>
            <person name="Kautsar S.A."/>
            <person name="Yang D."/>
            <person name="Bader C.D."/>
            <person name="Teijaro C.N."/>
            <person name="Fluegel L."/>
            <person name="Davis C.M."/>
            <person name="Simpson J.R."/>
            <person name="Lauterbach L."/>
            <person name="Steele A.D."/>
            <person name="Gui C."/>
            <person name="Meng S."/>
            <person name="Li G."/>
            <person name="Viehrig K."/>
            <person name="Ye F."/>
            <person name="Su P."/>
            <person name="Kiefer A.F."/>
            <person name="Nichols A."/>
            <person name="Cepeda A.J."/>
            <person name="Yan W."/>
            <person name="Fan B."/>
            <person name="Jiang Y."/>
            <person name="Adhikari A."/>
            <person name="Zheng C.-J."/>
            <person name="Schuster L."/>
            <person name="Cowan T.M."/>
            <person name="Smanski M.J."/>
            <person name="Chevrette M.G."/>
            <person name="De Carvalho L.P.S."/>
            <person name="Shen B."/>
        </authorList>
    </citation>
    <scope>NUCLEOTIDE SEQUENCE [LARGE SCALE GENOMIC DNA]</scope>
    <source>
        <strain evidence="5 6">NPDC020863</strain>
    </source>
</reference>
<dbReference type="SUPFAM" id="SSF49785">
    <property type="entry name" value="Galactose-binding domain-like"/>
    <property type="match status" value="2"/>
</dbReference>
<name>A0ABW8LD42_9ACTN</name>
<feature type="signal peptide" evidence="2">
    <location>
        <begin position="1"/>
        <end position="28"/>
    </location>
</feature>
<dbReference type="InterPro" id="IPR012334">
    <property type="entry name" value="Pectin_lyas_fold"/>
</dbReference>
<dbReference type="Pfam" id="PF03422">
    <property type="entry name" value="CBM_6"/>
    <property type="match status" value="1"/>
</dbReference>
<dbReference type="SMART" id="SM00606">
    <property type="entry name" value="CBD_IV"/>
    <property type="match status" value="1"/>
</dbReference>
<dbReference type="Pfam" id="PF00754">
    <property type="entry name" value="F5_F8_type_C"/>
    <property type="match status" value="1"/>
</dbReference>